<organism evidence="3 4">
    <name type="scientific">Macrostomum lignano</name>
    <dbReference type="NCBI Taxonomy" id="282301"/>
    <lineage>
        <taxon>Eukaryota</taxon>
        <taxon>Metazoa</taxon>
        <taxon>Spiralia</taxon>
        <taxon>Lophotrochozoa</taxon>
        <taxon>Platyhelminthes</taxon>
        <taxon>Rhabditophora</taxon>
        <taxon>Macrostomorpha</taxon>
        <taxon>Macrostomida</taxon>
        <taxon>Macrostomidae</taxon>
        <taxon>Macrostomum</taxon>
    </lineage>
</organism>
<sequence>MAQAHISKSQSSVPYQQQQSLPMLSGYESRQISYPSATGSFGAPVGYPGQGMSVRGSVNPYASGQFIPNQNSTMGGRTGSRSNLARQSRSLGASKASVVSERGGKTNIRREYQDKKLRRNLQSPMYGKGRTPFFIAVALFVLGSVLILLGVVVLLLRFHNNIMLSIDKGEIIGPLLISLGIASLAGGIKFLYDAYVISNNERNRIKFTSASDSLIQATTNRAGPVKAPPTEMLMSGTVSANAVSRTPHGSMGSLNKV</sequence>
<feature type="transmembrane region" description="Helical" evidence="2">
    <location>
        <begin position="171"/>
        <end position="192"/>
    </location>
</feature>
<accession>A0A267E0J3</accession>
<proteinExistence type="predicted"/>
<feature type="compositionally biased region" description="Low complexity" evidence="1">
    <location>
        <begin position="7"/>
        <end position="20"/>
    </location>
</feature>
<comment type="caution">
    <text evidence="3">The sequence shown here is derived from an EMBL/GenBank/DDBJ whole genome shotgun (WGS) entry which is preliminary data.</text>
</comment>
<feature type="region of interest" description="Disordered" evidence="1">
    <location>
        <begin position="67"/>
        <end position="96"/>
    </location>
</feature>
<reference evidence="3 4" key="1">
    <citation type="submission" date="2017-06" db="EMBL/GenBank/DDBJ databases">
        <title>A platform for efficient transgenesis in Macrostomum lignano, a flatworm model organism for stem cell research.</title>
        <authorList>
            <person name="Berezikov E."/>
        </authorList>
    </citation>
    <scope>NUCLEOTIDE SEQUENCE [LARGE SCALE GENOMIC DNA]</scope>
    <source>
        <strain evidence="3">DV1</strain>
        <tissue evidence="3">Whole organism</tissue>
    </source>
</reference>
<feature type="transmembrane region" description="Helical" evidence="2">
    <location>
        <begin position="133"/>
        <end position="159"/>
    </location>
</feature>
<name>A0A267E0J3_9PLAT</name>
<protein>
    <submittedName>
        <fullName evidence="3">Uncharacterized protein</fullName>
    </submittedName>
</protein>
<evidence type="ECO:0000256" key="1">
    <source>
        <dbReference type="SAM" id="MobiDB-lite"/>
    </source>
</evidence>
<evidence type="ECO:0000256" key="2">
    <source>
        <dbReference type="SAM" id="Phobius"/>
    </source>
</evidence>
<feature type="region of interest" description="Disordered" evidence="1">
    <location>
        <begin position="1"/>
        <end position="24"/>
    </location>
</feature>
<keyword evidence="2" id="KW-0472">Membrane</keyword>
<keyword evidence="4" id="KW-1185">Reference proteome</keyword>
<keyword evidence="2" id="KW-0812">Transmembrane</keyword>
<evidence type="ECO:0000313" key="3">
    <source>
        <dbReference type="EMBL" id="PAA54444.1"/>
    </source>
</evidence>
<dbReference type="AlphaFoldDB" id="A0A267E0J3"/>
<dbReference type="OrthoDB" id="6260668at2759"/>
<dbReference type="EMBL" id="NIVC01002906">
    <property type="protein sequence ID" value="PAA54444.1"/>
    <property type="molecule type" value="Genomic_DNA"/>
</dbReference>
<evidence type="ECO:0000313" key="4">
    <source>
        <dbReference type="Proteomes" id="UP000215902"/>
    </source>
</evidence>
<gene>
    <name evidence="3" type="ORF">BOX15_Mlig007171g1</name>
</gene>
<keyword evidence="2" id="KW-1133">Transmembrane helix</keyword>
<dbReference type="Proteomes" id="UP000215902">
    <property type="component" value="Unassembled WGS sequence"/>
</dbReference>
<feature type="compositionally biased region" description="Polar residues" evidence="1">
    <location>
        <begin position="67"/>
        <end position="91"/>
    </location>
</feature>